<feature type="compositionally biased region" description="Polar residues" evidence="1">
    <location>
        <begin position="324"/>
        <end position="340"/>
    </location>
</feature>
<organism evidence="2 3">
    <name type="scientific">Drechslerella dactyloides</name>
    <name type="common">Nematode-trapping fungus</name>
    <name type="synonym">Arthrobotrys dactyloides</name>
    <dbReference type="NCBI Taxonomy" id="74499"/>
    <lineage>
        <taxon>Eukaryota</taxon>
        <taxon>Fungi</taxon>
        <taxon>Dikarya</taxon>
        <taxon>Ascomycota</taxon>
        <taxon>Pezizomycotina</taxon>
        <taxon>Orbiliomycetes</taxon>
        <taxon>Orbiliales</taxon>
        <taxon>Orbiliaceae</taxon>
        <taxon>Drechslerella</taxon>
    </lineage>
</organism>
<dbReference type="AlphaFoldDB" id="A0AAD6IR86"/>
<reference evidence="2" key="1">
    <citation type="submission" date="2023-01" db="EMBL/GenBank/DDBJ databases">
        <title>The chitinases involved in constricting ring structure development in the nematode-trapping fungus Drechslerella dactyloides.</title>
        <authorList>
            <person name="Wang R."/>
            <person name="Zhang L."/>
            <person name="Tang P."/>
            <person name="Li S."/>
            <person name="Liang L."/>
        </authorList>
    </citation>
    <scope>NUCLEOTIDE SEQUENCE</scope>
    <source>
        <strain evidence="2">YMF1.00031</strain>
    </source>
</reference>
<feature type="region of interest" description="Disordered" evidence="1">
    <location>
        <begin position="291"/>
        <end position="371"/>
    </location>
</feature>
<feature type="compositionally biased region" description="Low complexity" evidence="1">
    <location>
        <begin position="85"/>
        <end position="100"/>
    </location>
</feature>
<evidence type="ECO:0000313" key="3">
    <source>
        <dbReference type="Proteomes" id="UP001221413"/>
    </source>
</evidence>
<dbReference type="EMBL" id="JAQGDS010000011">
    <property type="protein sequence ID" value="KAJ6256933.1"/>
    <property type="molecule type" value="Genomic_DNA"/>
</dbReference>
<evidence type="ECO:0000256" key="1">
    <source>
        <dbReference type="SAM" id="MobiDB-lite"/>
    </source>
</evidence>
<evidence type="ECO:0000313" key="2">
    <source>
        <dbReference type="EMBL" id="KAJ6256933.1"/>
    </source>
</evidence>
<comment type="caution">
    <text evidence="2">The sequence shown here is derived from an EMBL/GenBank/DDBJ whole genome shotgun (WGS) entry which is preliminary data.</text>
</comment>
<feature type="region of interest" description="Disordered" evidence="1">
    <location>
        <begin position="134"/>
        <end position="156"/>
    </location>
</feature>
<feature type="compositionally biased region" description="Acidic residues" evidence="1">
    <location>
        <begin position="349"/>
        <end position="362"/>
    </location>
</feature>
<feature type="compositionally biased region" description="Low complexity" evidence="1">
    <location>
        <begin position="309"/>
        <end position="323"/>
    </location>
</feature>
<sequence length="371" mass="40276">MASLLIVASWQVDIKANFRIASSRTLQDADNNAGNYPPDISHIKPLEKYHLFGIHFLQTLRVIAASLSYQLNAHVHHPPSYKAQSPCATTLPPSAAATSSGVHTPPRPYYSDRAYEPIDIFRTPSRYNYSVTETVTRTPRHPTTGRSRIPRPPDGVRWSSDPGEIAQFMPADLPEGVSYISIQRPPDSNNPVATVGLDRSHVRNMTQEFLNSRVQLLSRQLREAQAAHNRARGLQANQGGERSQSRRLRQILPFLNPNSHLNGGSEWVDPNIGLFQNLHDQLSRLPARIEPIPPVTPPNPITQIFGGPSPAAQASESDSAASARPQTANTAESPSVSSVLAQLGTVDFDGIEEGDEAGEDENGSAAGAGSS</sequence>
<proteinExistence type="predicted"/>
<name>A0AAD6IR86_DREDA</name>
<keyword evidence="3" id="KW-1185">Reference proteome</keyword>
<gene>
    <name evidence="2" type="ORF">Dda_7816</name>
</gene>
<accession>A0AAD6IR86</accession>
<protein>
    <submittedName>
        <fullName evidence="2">Uncharacterized protein</fullName>
    </submittedName>
</protein>
<feature type="compositionally biased region" description="Pro residues" evidence="1">
    <location>
        <begin position="291"/>
        <end position="300"/>
    </location>
</feature>
<feature type="region of interest" description="Disordered" evidence="1">
    <location>
        <begin position="83"/>
        <end position="109"/>
    </location>
</feature>
<dbReference type="Proteomes" id="UP001221413">
    <property type="component" value="Unassembled WGS sequence"/>
</dbReference>